<evidence type="ECO:0008006" key="4">
    <source>
        <dbReference type="Google" id="ProtNLM"/>
    </source>
</evidence>
<protein>
    <recommendedName>
        <fullName evidence="4">Nitrogen fixation protein FixH</fullName>
    </recommendedName>
</protein>
<dbReference type="eggNOG" id="COG3198">
    <property type="taxonomic scope" value="Bacteria"/>
</dbReference>
<evidence type="ECO:0000313" key="2">
    <source>
        <dbReference type="EMBL" id="GAL85920.1"/>
    </source>
</evidence>
<dbReference type="AlphaFoldDB" id="A0A098LG23"/>
<feature type="transmembrane region" description="Helical" evidence="1">
    <location>
        <begin position="7"/>
        <end position="26"/>
    </location>
</feature>
<name>A0A098LG23_9BACT</name>
<keyword evidence="1" id="KW-0812">Transmembrane</keyword>
<keyword evidence="1" id="KW-1133">Transmembrane helix</keyword>
<accession>A0A098LG23</accession>
<evidence type="ECO:0000256" key="1">
    <source>
        <dbReference type="SAM" id="Phobius"/>
    </source>
</evidence>
<proteinExistence type="predicted"/>
<dbReference type="InterPro" id="IPR008620">
    <property type="entry name" value="FixH"/>
</dbReference>
<dbReference type="STRING" id="153721.MYP_3149"/>
<dbReference type="RefSeq" id="WP_045464993.1">
    <property type="nucleotide sequence ID" value="NZ_BBLT01000006.1"/>
</dbReference>
<organism evidence="2 3">
    <name type="scientific">Sporocytophaga myxococcoides</name>
    <dbReference type="NCBI Taxonomy" id="153721"/>
    <lineage>
        <taxon>Bacteria</taxon>
        <taxon>Pseudomonadati</taxon>
        <taxon>Bacteroidota</taxon>
        <taxon>Cytophagia</taxon>
        <taxon>Cytophagales</taxon>
        <taxon>Cytophagaceae</taxon>
        <taxon>Sporocytophaga</taxon>
    </lineage>
</organism>
<dbReference type="OrthoDB" id="1493774at2"/>
<dbReference type="Proteomes" id="UP000030185">
    <property type="component" value="Unassembled WGS sequence"/>
</dbReference>
<gene>
    <name evidence="2" type="ORF">MYP_3149</name>
</gene>
<sequence length="144" mass="16806">MSWGYRITILTLGFVSFMTFLVISAFRQEFDLVTEDYYGKELQFQNQIEKQSNQMQLKDSLSCIVSDNNVIIKFPDELIQNNITGEVLFFRPSDAGKDVKRLINSKNGVEVFRKELFQKGYYKVQVDYSSGGKKYYYEKSIIIS</sequence>
<keyword evidence="3" id="KW-1185">Reference proteome</keyword>
<keyword evidence="1" id="KW-0472">Membrane</keyword>
<dbReference type="EMBL" id="BBLT01000006">
    <property type="protein sequence ID" value="GAL85920.1"/>
    <property type="molecule type" value="Genomic_DNA"/>
</dbReference>
<evidence type="ECO:0000313" key="3">
    <source>
        <dbReference type="Proteomes" id="UP000030185"/>
    </source>
</evidence>
<comment type="caution">
    <text evidence="2">The sequence shown here is derived from an EMBL/GenBank/DDBJ whole genome shotgun (WGS) entry which is preliminary data.</text>
</comment>
<dbReference type="Pfam" id="PF05751">
    <property type="entry name" value="FixH"/>
    <property type="match status" value="1"/>
</dbReference>
<reference evidence="2 3" key="1">
    <citation type="submission" date="2014-09" db="EMBL/GenBank/DDBJ databases">
        <title>Sporocytophaga myxococcoides PG-01 genome sequencing.</title>
        <authorList>
            <person name="Liu L."/>
            <person name="Gao P.J."/>
            <person name="Chen G.J."/>
            <person name="Wang L.S."/>
        </authorList>
    </citation>
    <scope>NUCLEOTIDE SEQUENCE [LARGE SCALE GENOMIC DNA]</scope>
    <source>
        <strain evidence="2 3">PG-01</strain>
    </source>
</reference>